<dbReference type="EMBL" id="KV454289">
    <property type="protein sequence ID" value="ODQ76240.1"/>
    <property type="molecule type" value="Genomic_DNA"/>
</dbReference>
<name>A0A1E3QF40_LIPST</name>
<dbReference type="OrthoDB" id="1932754at2759"/>
<gene>
    <name evidence="1" type="ORF">LIPSTDRAFT_67112</name>
</gene>
<dbReference type="Proteomes" id="UP000094385">
    <property type="component" value="Unassembled WGS sequence"/>
</dbReference>
<reference evidence="1 2" key="1">
    <citation type="journal article" date="2016" name="Proc. Natl. Acad. Sci. U.S.A.">
        <title>Comparative genomics of biotechnologically important yeasts.</title>
        <authorList>
            <person name="Riley R."/>
            <person name="Haridas S."/>
            <person name="Wolfe K.H."/>
            <person name="Lopes M.R."/>
            <person name="Hittinger C.T."/>
            <person name="Goeker M."/>
            <person name="Salamov A.A."/>
            <person name="Wisecaver J.H."/>
            <person name="Long T.M."/>
            <person name="Calvey C.H."/>
            <person name="Aerts A.L."/>
            <person name="Barry K.W."/>
            <person name="Choi C."/>
            <person name="Clum A."/>
            <person name="Coughlan A.Y."/>
            <person name="Deshpande S."/>
            <person name="Douglass A.P."/>
            <person name="Hanson S.J."/>
            <person name="Klenk H.-P."/>
            <person name="LaButti K.M."/>
            <person name="Lapidus A."/>
            <person name="Lindquist E.A."/>
            <person name="Lipzen A.M."/>
            <person name="Meier-Kolthoff J.P."/>
            <person name="Ohm R.A."/>
            <person name="Otillar R.P."/>
            <person name="Pangilinan J.L."/>
            <person name="Peng Y."/>
            <person name="Rokas A."/>
            <person name="Rosa C.A."/>
            <person name="Scheuner C."/>
            <person name="Sibirny A.A."/>
            <person name="Slot J.C."/>
            <person name="Stielow J.B."/>
            <person name="Sun H."/>
            <person name="Kurtzman C.P."/>
            <person name="Blackwell M."/>
            <person name="Grigoriev I.V."/>
            <person name="Jeffries T.W."/>
        </authorList>
    </citation>
    <scope>NUCLEOTIDE SEQUENCE [LARGE SCALE GENOMIC DNA]</scope>
    <source>
        <strain evidence="1 2">NRRL Y-11557</strain>
    </source>
</reference>
<evidence type="ECO:0000313" key="2">
    <source>
        <dbReference type="Proteomes" id="UP000094385"/>
    </source>
</evidence>
<proteinExistence type="predicted"/>
<keyword evidence="2" id="KW-1185">Reference proteome</keyword>
<organism evidence="1 2">
    <name type="scientific">Lipomyces starkeyi NRRL Y-11557</name>
    <dbReference type="NCBI Taxonomy" id="675824"/>
    <lineage>
        <taxon>Eukaryota</taxon>
        <taxon>Fungi</taxon>
        <taxon>Dikarya</taxon>
        <taxon>Ascomycota</taxon>
        <taxon>Saccharomycotina</taxon>
        <taxon>Lipomycetes</taxon>
        <taxon>Lipomycetales</taxon>
        <taxon>Lipomycetaceae</taxon>
        <taxon>Lipomyces</taxon>
    </lineage>
</organism>
<evidence type="ECO:0000313" key="1">
    <source>
        <dbReference type="EMBL" id="ODQ76240.1"/>
    </source>
</evidence>
<accession>A0A1E3QF40</accession>
<protein>
    <submittedName>
        <fullName evidence="1">Uncharacterized protein</fullName>
    </submittedName>
</protein>
<feature type="non-terminal residue" evidence="1">
    <location>
        <position position="1"/>
    </location>
</feature>
<sequence length="71" mass="8001">YQFNVPYSDRSRVGLVCEDLSCGWKIHASRLGESSIFEIMRVHGTHCCTLVVKKNKHANTNWAVTTYSAAI</sequence>
<dbReference type="AlphaFoldDB" id="A0A1E3QF40"/>